<sequence>MDFVEGPNISLVYTPNILLSMYHNAEPAMDTAIIQAGLTIEFIRLLRVFDIKLIAVNVTAFGEAPLQVLCVTSS</sequence>
<feature type="non-terminal residue" evidence="1">
    <location>
        <position position="74"/>
    </location>
</feature>
<proteinExistence type="predicted"/>
<comment type="caution">
    <text evidence="1">The sequence shown here is derived from an EMBL/GenBank/DDBJ whole genome shotgun (WGS) entry which is preliminary data.</text>
</comment>
<reference evidence="1" key="1">
    <citation type="journal article" date="2014" name="Front. Microbiol.">
        <title>High frequency of phylogenetically diverse reductive dehalogenase-homologous genes in deep subseafloor sedimentary metagenomes.</title>
        <authorList>
            <person name="Kawai M."/>
            <person name="Futagami T."/>
            <person name="Toyoda A."/>
            <person name="Takaki Y."/>
            <person name="Nishi S."/>
            <person name="Hori S."/>
            <person name="Arai W."/>
            <person name="Tsubouchi T."/>
            <person name="Morono Y."/>
            <person name="Uchiyama I."/>
            <person name="Ito T."/>
            <person name="Fujiyama A."/>
            <person name="Inagaki F."/>
            <person name="Takami H."/>
        </authorList>
    </citation>
    <scope>NUCLEOTIDE SEQUENCE</scope>
    <source>
        <strain evidence="1">Expedition CK06-06</strain>
    </source>
</reference>
<gene>
    <name evidence="1" type="ORF">S06H3_14553</name>
</gene>
<dbReference type="EMBL" id="BARV01007118">
    <property type="protein sequence ID" value="GAI03834.1"/>
    <property type="molecule type" value="Genomic_DNA"/>
</dbReference>
<evidence type="ECO:0000313" key="1">
    <source>
        <dbReference type="EMBL" id="GAI03834.1"/>
    </source>
</evidence>
<dbReference type="AlphaFoldDB" id="X1MBU6"/>
<organism evidence="1">
    <name type="scientific">marine sediment metagenome</name>
    <dbReference type="NCBI Taxonomy" id="412755"/>
    <lineage>
        <taxon>unclassified sequences</taxon>
        <taxon>metagenomes</taxon>
        <taxon>ecological metagenomes</taxon>
    </lineage>
</organism>
<name>X1MBU6_9ZZZZ</name>
<protein>
    <submittedName>
        <fullName evidence="1">Uncharacterized protein</fullName>
    </submittedName>
</protein>
<accession>X1MBU6</accession>